<evidence type="ECO:0000313" key="3">
    <source>
        <dbReference type="Proteomes" id="UP000662873"/>
    </source>
</evidence>
<reference evidence="2" key="1">
    <citation type="journal article" name="DNA Res.">
        <title>The physiological potential of anammox bacteria as revealed by their core genome structure.</title>
        <authorList>
            <person name="Okubo T."/>
            <person name="Toyoda A."/>
            <person name="Fukuhara K."/>
            <person name="Uchiyama I."/>
            <person name="Harigaya Y."/>
            <person name="Kuroiwa M."/>
            <person name="Suzuki T."/>
            <person name="Murakami Y."/>
            <person name="Suwa Y."/>
            <person name="Takami H."/>
        </authorList>
    </citation>
    <scope>NUCLEOTIDE SEQUENCE</scope>
    <source>
        <strain evidence="2">317325-2</strain>
    </source>
</reference>
<proteinExistence type="predicted"/>
<name>A0A809R9N8_9BACT</name>
<evidence type="ECO:0000313" key="2">
    <source>
        <dbReference type="EMBL" id="BBO24210.1"/>
    </source>
</evidence>
<accession>A0A809R9N8</accession>
<dbReference type="KEGG" id="npy:NPRO_18050"/>
<dbReference type="EMBL" id="AP021858">
    <property type="protein sequence ID" value="BBO24210.1"/>
    <property type="molecule type" value="Genomic_DNA"/>
</dbReference>
<dbReference type="AlphaFoldDB" id="A0A809R9N8"/>
<dbReference type="Proteomes" id="UP000662873">
    <property type="component" value="Chromosome"/>
</dbReference>
<evidence type="ECO:0000256" key="1">
    <source>
        <dbReference type="SAM" id="MobiDB-lite"/>
    </source>
</evidence>
<gene>
    <name evidence="2" type="ORF">NPRO_18050</name>
</gene>
<feature type="region of interest" description="Disordered" evidence="1">
    <location>
        <begin position="1"/>
        <end position="20"/>
    </location>
</feature>
<protein>
    <submittedName>
        <fullName evidence="2">Uncharacterized protein</fullName>
    </submittedName>
</protein>
<organism evidence="2 3">
    <name type="scientific">Candidatus Nitrosymbiomonas proteolyticus</name>
    <dbReference type="NCBI Taxonomy" id="2608984"/>
    <lineage>
        <taxon>Bacteria</taxon>
        <taxon>Bacillati</taxon>
        <taxon>Armatimonadota</taxon>
        <taxon>Armatimonadota incertae sedis</taxon>
        <taxon>Candidatus Nitrosymbiomonas</taxon>
    </lineage>
</organism>
<sequence length="261" mass="31043">MNPPGRIRNDGRNYGSNNNLITQASRPDANVLNRAPIDVFSGSLANQVLREEKVRAVRNSPIRVGYYHYDRGWCDDYFWFPHYVFNPYQTVCHISPWYYYPYLPGYVNRQYVTILTINLGPFQGSYYTWRPIRSYSSYYSYNDLDYAIQDLVDAFERQDRRAISRLVPLRSRVDILIDGRYAYSMDSDAFYELMLDNIYQSDTRQYNIASVRRNRGEVEIVARHDFVDPWGRSDSVYHEYRLRESGRGYEITAFGSSYYRY</sequence>